<dbReference type="AlphaFoldDB" id="A0A9P4UPJ7"/>
<protein>
    <submittedName>
        <fullName evidence="1">Uncharacterized protein</fullName>
    </submittedName>
</protein>
<accession>A0A9P4UPJ7</accession>
<name>A0A9P4UPJ7_9PEZI</name>
<reference evidence="1" key="1">
    <citation type="journal article" date="2020" name="Stud. Mycol.">
        <title>101 Dothideomycetes genomes: a test case for predicting lifestyles and emergence of pathogens.</title>
        <authorList>
            <person name="Haridas S."/>
            <person name="Albert R."/>
            <person name="Binder M."/>
            <person name="Bloem J."/>
            <person name="Labutti K."/>
            <person name="Salamov A."/>
            <person name="Andreopoulos B."/>
            <person name="Baker S."/>
            <person name="Barry K."/>
            <person name="Bills G."/>
            <person name="Bluhm B."/>
            <person name="Cannon C."/>
            <person name="Castanera R."/>
            <person name="Culley D."/>
            <person name="Daum C."/>
            <person name="Ezra D."/>
            <person name="Gonzalez J."/>
            <person name="Henrissat B."/>
            <person name="Kuo A."/>
            <person name="Liang C."/>
            <person name="Lipzen A."/>
            <person name="Lutzoni F."/>
            <person name="Magnuson J."/>
            <person name="Mondo S."/>
            <person name="Nolan M."/>
            <person name="Ohm R."/>
            <person name="Pangilinan J."/>
            <person name="Park H.-J."/>
            <person name="Ramirez L."/>
            <person name="Alfaro M."/>
            <person name="Sun H."/>
            <person name="Tritt A."/>
            <person name="Yoshinaga Y."/>
            <person name="Zwiers L.-H."/>
            <person name="Turgeon B."/>
            <person name="Goodwin S."/>
            <person name="Spatafora J."/>
            <person name="Crous P."/>
            <person name="Grigoriev I."/>
        </authorList>
    </citation>
    <scope>NUCLEOTIDE SEQUENCE</scope>
    <source>
        <strain evidence="1">CBS 116435</strain>
    </source>
</reference>
<comment type="caution">
    <text evidence="1">The sequence shown here is derived from an EMBL/GenBank/DDBJ whole genome shotgun (WGS) entry which is preliminary data.</text>
</comment>
<evidence type="ECO:0000313" key="1">
    <source>
        <dbReference type="EMBL" id="KAF2720090.1"/>
    </source>
</evidence>
<keyword evidence="2" id="KW-1185">Reference proteome</keyword>
<evidence type="ECO:0000313" key="2">
    <source>
        <dbReference type="Proteomes" id="UP000799441"/>
    </source>
</evidence>
<gene>
    <name evidence="1" type="ORF">K431DRAFT_97283</name>
</gene>
<dbReference type="OrthoDB" id="5377006at2759"/>
<sequence length="165" mass="18736">MDPWAPPDDAYLKPSWGRDSHACFWMCVWRETEESNAMHRALQRMGICDGDGRWEMRDGRWEMGDGDGVLGGRPVTSAHDTHRHHAHLFMHEVRQPAQEILSVSPCRWAMRCVVWNTAAWGRTCFSLSSSAGLGEVRYCGCHAATLLRLLWLYLAPLPARYVPAA</sequence>
<proteinExistence type="predicted"/>
<dbReference type="Proteomes" id="UP000799441">
    <property type="component" value="Unassembled WGS sequence"/>
</dbReference>
<organism evidence="1 2">
    <name type="scientific">Polychaeton citri CBS 116435</name>
    <dbReference type="NCBI Taxonomy" id="1314669"/>
    <lineage>
        <taxon>Eukaryota</taxon>
        <taxon>Fungi</taxon>
        <taxon>Dikarya</taxon>
        <taxon>Ascomycota</taxon>
        <taxon>Pezizomycotina</taxon>
        <taxon>Dothideomycetes</taxon>
        <taxon>Dothideomycetidae</taxon>
        <taxon>Capnodiales</taxon>
        <taxon>Capnodiaceae</taxon>
        <taxon>Polychaeton</taxon>
    </lineage>
</organism>
<dbReference type="EMBL" id="MU003803">
    <property type="protein sequence ID" value="KAF2720090.1"/>
    <property type="molecule type" value="Genomic_DNA"/>
</dbReference>